<dbReference type="Pfam" id="PF08592">
    <property type="entry name" value="Anthrone_oxy"/>
    <property type="match status" value="1"/>
</dbReference>
<dbReference type="EMBL" id="VIGW01000006">
    <property type="protein sequence ID" value="TWS19008.1"/>
    <property type="molecule type" value="Genomic_DNA"/>
</dbReference>
<gene>
    <name evidence="2" type="ORF">FK529_13665</name>
</gene>
<name>A0A5C5R849_9ACTN</name>
<organism evidence="2 3">
    <name type="scientific">Tsukamurella asaccharolytica</name>
    <dbReference type="NCBI Taxonomy" id="2592067"/>
    <lineage>
        <taxon>Bacteria</taxon>
        <taxon>Bacillati</taxon>
        <taxon>Actinomycetota</taxon>
        <taxon>Actinomycetes</taxon>
        <taxon>Mycobacteriales</taxon>
        <taxon>Tsukamurellaceae</taxon>
        <taxon>Tsukamurella</taxon>
    </lineage>
</organism>
<evidence type="ECO:0000256" key="1">
    <source>
        <dbReference type="SAM" id="Phobius"/>
    </source>
</evidence>
<comment type="caution">
    <text evidence="2">The sequence shown here is derived from an EMBL/GenBank/DDBJ whole genome shotgun (WGS) entry which is preliminary data.</text>
</comment>
<reference evidence="2 3" key="1">
    <citation type="submission" date="2019-06" db="EMBL/GenBank/DDBJ databases">
        <title>Tsukamurella conjunctivitidis sp. nov., Tsukamurella assacharolytica sp. nov. and Tsukamurella sputae sp. nov. isolated from patients with conjunctivitis, bacteraemia (lymphoma) and respiratory infection (sputum) in Hong Kong.</title>
        <authorList>
            <person name="Teng J.L.L."/>
            <person name="Lee H.H."/>
            <person name="Fong J.Y.H."/>
            <person name="Fok K.M.N."/>
            <person name="Lau S.K.P."/>
            <person name="Woo P.C.Y."/>
        </authorList>
    </citation>
    <scope>NUCLEOTIDE SEQUENCE [LARGE SCALE GENOMIC DNA]</scope>
    <source>
        <strain evidence="2 3">HKU71</strain>
    </source>
</reference>
<accession>A0A5C5R849</accession>
<dbReference type="AlphaFoldDB" id="A0A5C5R849"/>
<dbReference type="RefSeq" id="WP_146562005.1">
    <property type="nucleotide sequence ID" value="NZ_VIGW01000006.1"/>
</dbReference>
<keyword evidence="1" id="KW-0812">Transmembrane</keyword>
<protein>
    <submittedName>
        <fullName evidence="2">DUF1772 domain-containing protein</fullName>
    </submittedName>
</protein>
<feature type="transmembrane region" description="Helical" evidence="1">
    <location>
        <begin position="53"/>
        <end position="73"/>
    </location>
</feature>
<sequence length="148" mass="15433">MTLKLLLGSAALLSGVLAGFYFAYATVITGLFDAPEGADAMRRMNDAVERPPFLAVFFLAPLLALVAAIWLVVALDARTVAGVLGVLGALCAVAALVLTVAVNVPLNQRLAAGAVEWAEFARTWGAWNVVRTWLCAAGAVGLILPALR</sequence>
<keyword evidence="3" id="KW-1185">Reference proteome</keyword>
<dbReference type="InterPro" id="IPR013901">
    <property type="entry name" value="Anthrone_oxy"/>
</dbReference>
<proteinExistence type="predicted"/>
<feature type="transmembrane region" description="Helical" evidence="1">
    <location>
        <begin position="80"/>
        <end position="104"/>
    </location>
</feature>
<dbReference type="Proteomes" id="UP000317291">
    <property type="component" value="Unassembled WGS sequence"/>
</dbReference>
<keyword evidence="1" id="KW-1133">Transmembrane helix</keyword>
<evidence type="ECO:0000313" key="3">
    <source>
        <dbReference type="Proteomes" id="UP000317291"/>
    </source>
</evidence>
<keyword evidence="1" id="KW-0472">Membrane</keyword>
<evidence type="ECO:0000313" key="2">
    <source>
        <dbReference type="EMBL" id="TWS19008.1"/>
    </source>
</evidence>
<dbReference type="OrthoDB" id="428263at2"/>